<dbReference type="InterPro" id="IPR014975">
    <property type="entry name" value="DUF1836"/>
</dbReference>
<dbReference type="EMBL" id="NFIE01000005">
    <property type="protein sequence ID" value="OUN89253.1"/>
    <property type="molecule type" value="Genomic_DNA"/>
</dbReference>
<sequence length="201" mass="22274">MTDNGGAITRDDVTPTVLPDAFLTSEFAQQFTEFHLPRYHELPTVNLYRDQVIGIVEQALAPFSDCIEGDLLTPSMVNNYVKAGLISAPVKKQYGREHIARLIVICIFKQVLSIQAIARLFRIQKLTYLVDVAFDYVATELENAVHTAFSLGDAPIPDTASQVTRESLLVRNAVMAFAAKAYLMGYLHYLGFDESNGKGKA</sequence>
<evidence type="ECO:0000313" key="2">
    <source>
        <dbReference type="Proteomes" id="UP000195781"/>
    </source>
</evidence>
<dbReference type="OrthoDB" id="3191472at2"/>
<dbReference type="PANTHER" id="PTHR40056:SF1">
    <property type="entry name" value="DUF1836 DOMAIN-CONTAINING PROTEIN"/>
    <property type="match status" value="1"/>
</dbReference>
<evidence type="ECO:0000313" key="1">
    <source>
        <dbReference type="EMBL" id="OUN89253.1"/>
    </source>
</evidence>
<gene>
    <name evidence="1" type="ORF">B5G02_02850</name>
</gene>
<evidence type="ECO:0008006" key="3">
    <source>
        <dbReference type="Google" id="ProtNLM"/>
    </source>
</evidence>
<dbReference type="AlphaFoldDB" id="A0A1Y3XUL5"/>
<accession>A0A1Y3XUL5</accession>
<organism evidence="1 2">
    <name type="scientific">[Collinsella] massiliensis</name>
    <dbReference type="NCBI Taxonomy" id="1232426"/>
    <lineage>
        <taxon>Bacteria</taxon>
        <taxon>Bacillati</taxon>
        <taxon>Actinomycetota</taxon>
        <taxon>Coriobacteriia</taxon>
        <taxon>Coriobacteriales</taxon>
        <taxon>Coriobacteriaceae</taxon>
        <taxon>Enorma</taxon>
    </lineage>
</organism>
<reference evidence="2" key="1">
    <citation type="submission" date="2017-04" db="EMBL/GenBank/DDBJ databases">
        <title>Function of individual gut microbiota members based on whole genome sequencing of pure cultures obtained from chicken caecum.</title>
        <authorList>
            <person name="Medvecky M."/>
            <person name="Cejkova D."/>
            <person name="Polansky O."/>
            <person name="Karasova D."/>
            <person name="Kubasova T."/>
            <person name="Cizek A."/>
            <person name="Rychlik I."/>
        </authorList>
    </citation>
    <scope>NUCLEOTIDE SEQUENCE [LARGE SCALE GENOMIC DNA]</scope>
    <source>
        <strain evidence="2">An5</strain>
    </source>
</reference>
<name>A0A1Y3XUL5_9ACTN</name>
<protein>
    <recommendedName>
        <fullName evidence="3">DUF1836 domain-containing protein</fullName>
    </recommendedName>
</protein>
<proteinExistence type="predicted"/>
<dbReference type="Proteomes" id="UP000195781">
    <property type="component" value="Unassembled WGS sequence"/>
</dbReference>
<dbReference type="Pfam" id="PF08876">
    <property type="entry name" value="DUF1836"/>
    <property type="match status" value="1"/>
</dbReference>
<comment type="caution">
    <text evidence="1">The sequence shown here is derived from an EMBL/GenBank/DDBJ whole genome shotgun (WGS) entry which is preliminary data.</text>
</comment>
<dbReference type="PANTHER" id="PTHR40056">
    <property type="entry name" value="HYPOTHETICAL CYTOSOLIC PROTEIN"/>
    <property type="match status" value="1"/>
</dbReference>
<keyword evidence="2" id="KW-1185">Reference proteome</keyword>